<sequence>MKYFKVILSIVIILLSCCLLFIFNKKVNQERFIPHFDEDGIKLFDTKTNKIFRLKGEFGGNLYYVELFDFRKNNEKARKYSSEDLINN</sequence>
<name>A0ABW3RJD4_9SPHI</name>
<proteinExistence type="predicted"/>
<evidence type="ECO:0000313" key="2">
    <source>
        <dbReference type="EMBL" id="MFD1165216.1"/>
    </source>
</evidence>
<dbReference type="Proteomes" id="UP001597205">
    <property type="component" value="Unassembled WGS sequence"/>
</dbReference>
<comment type="caution">
    <text evidence="2">The sequence shown here is derived from an EMBL/GenBank/DDBJ whole genome shotgun (WGS) entry which is preliminary data.</text>
</comment>
<evidence type="ECO:0008006" key="4">
    <source>
        <dbReference type="Google" id="ProtNLM"/>
    </source>
</evidence>
<reference evidence="3" key="1">
    <citation type="journal article" date="2019" name="Int. J. Syst. Evol. Microbiol.">
        <title>The Global Catalogue of Microorganisms (GCM) 10K type strain sequencing project: providing services to taxonomists for standard genome sequencing and annotation.</title>
        <authorList>
            <consortium name="The Broad Institute Genomics Platform"/>
            <consortium name="The Broad Institute Genome Sequencing Center for Infectious Disease"/>
            <person name="Wu L."/>
            <person name="Ma J."/>
        </authorList>
    </citation>
    <scope>NUCLEOTIDE SEQUENCE [LARGE SCALE GENOMIC DNA]</scope>
    <source>
        <strain evidence="3">CCUG 52468</strain>
    </source>
</reference>
<keyword evidence="1" id="KW-0812">Transmembrane</keyword>
<evidence type="ECO:0000256" key="1">
    <source>
        <dbReference type="SAM" id="Phobius"/>
    </source>
</evidence>
<gene>
    <name evidence="2" type="ORF">ACFQ2C_06315</name>
</gene>
<protein>
    <recommendedName>
        <fullName evidence="4">Lipoprotein</fullName>
    </recommendedName>
</protein>
<organism evidence="2 3">
    <name type="scientific">Sphingobacterium daejeonense</name>
    <dbReference type="NCBI Taxonomy" id="371142"/>
    <lineage>
        <taxon>Bacteria</taxon>
        <taxon>Pseudomonadati</taxon>
        <taxon>Bacteroidota</taxon>
        <taxon>Sphingobacteriia</taxon>
        <taxon>Sphingobacteriales</taxon>
        <taxon>Sphingobacteriaceae</taxon>
        <taxon>Sphingobacterium</taxon>
    </lineage>
</organism>
<keyword evidence="1" id="KW-1133">Transmembrane helix</keyword>
<dbReference type="RefSeq" id="WP_380895151.1">
    <property type="nucleotide sequence ID" value="NZ_JBHTKY010000006.1"/>
</dbReference>
<feature type="transmembrane region" description="Helical" evidence="1">
    <location>
        <begin position="6"/>
        <end position="23"/>
    </location>
</feature>
<keyword evidence="1" id="KW-0472">Membrane</keyword>
<accession>A0ABW3RJD4</accession>
<keyword evidence="3" id="KW-1185">Reference proteome</keyword>
<dbReference type="EMBL" id="JBHTKY010000006">
    <property type="protein sequence ID" value="MFD1165216.1"/>
    <property type="molecule type" value="Genomic_DNA"/>
</dbReference>
<evidence type="ECO:0000313" key="3">
    <source>
        <dbReference type="Proteomes" id="UP001597205"/>
    </source>
</evidence>
<dbReference type="PROSITE" id="PS51257">
    <property type="entry name" value="PROKAR_LIPOPROTEIN"/>
    <property type="match status" value="1"/>
</dbReference>